<dbReference type="PATRIC" id="fig|1423801.4.peg.822"/>
<gene>
    <name evidence="1" type="ORF">FD50_GL000809</name>
</gene>
<comment type="caution">
    <text evidence="1">The sequence shown here is derived from an EMBL/GenBank/DDBJ whole genome shotgun (WGS) entry which is preliminary data.</text>
</comment>
<proteinExistence type="predicted"/>
<dbReference type="STRING" id="1423801.FD50_GL000809"/>
<dbReference type="AlphaFoldDB" id="A0A0R1UZA6"/>
<name>A0A0R1UZA6_9LACO</name>
<dbReference type="Proteomes" id="UP000051166">
    <property type="component" value="Unassembled WGS sequence"/>
</dbReference>
<sequence length="50" mass="5573">MTYVTRLSGIKEGLCQNLTFGTAPLLVWRVMFGSSATKLPIYLEKHPDST</sequence>
<reference evidence="1 2" key="1">
    <citation type="journal article" date="2015" name="Genome Announc.">
        <title>Expanding the biotechnology potential of lactobacilli through comparative genomics of 213 strains and associated genera.</title>
        <authorList>
            <person name="Sun Z."/>
            <person name="Harris H.M."/>
            <person name="McCann A."/>
            <person name="Guo C."/>
            <person name="Argimon S."/>
            <person name="Zhang W."/>
            <person name="Yang X."/>
            <person name="Jeffery I.B."/>
            <person name="Cooney J.C."/>
            <person name="Kagawa T.F."/>
            <person name="Liu W."/>
            <person name="Song Y."/>
            <person name="Salvetti E."/>
            <person name="Wrobel A."/>
            <person name="Rasinkangas P."/>
            <person name="Parkhill J."/>
            <person name="Rea M.C."/>
            <person name="O'Sullivan O."/>
            <person name="Ritari J."/>
            <person name="Douillard F.P."/>
            <person name="Paul Ross R."/>
            <person name="Yang R."/>
            <person name="Briner A.E."/>
            <person name="Felis G.E."/>
            <person name="de Vos W.M."/>
            <person name="Barrangou R."/>
            <person name="Klaenhammer T.R."/>
            <person name="Caufield P.W."/>
            <person name="Cui Y."/>
            <person name="Zhang H."/>
            <person name="O'Toole P.W."/>
        </authorList>
    </citation>
    <scope>NUCLEOTIDE SEQUENCE [LARGE SCALE GENOMIC DNA]</scope>
    <source>
        <strain evidence="1 2">DSM 16230</strain>
    </source>
</reference>
<evidence type="ECO:0000313" key="1">
    <source>
        <dbReference type="EMBL" id="KRL98494.1"/>
    </source>
</evidence>
<protein>
    <submittedName>
        <fullName evidence="1">Uncharacterized protein</fullName>
    </submittedName>
</protein>
<organism evidence="1 2">
    <name type="scientific">Liquorilactobacillus satsumensis DSM 16230 = JCM 12392</name>
    <dbReference type="NCBI Taxonomy" id="1423801"/>
    <lineage>
        <taxon>Bacteria</taxon>
        <taxon>Bacillati</taxon>
        <taxon>Bacillota</taxon>
        <taxon>Bacilli</taxon>
        <taxon>Lactobacillales</taxon>
        <taxon>Lactobacillaceae</taxon>
        <taxon>Liquorilactobacillus</taxon>
    </lineage>
</organism>
<evidence type="ECO:0000313" key="2">
    <source>
        <dbReference type="Proteomes" id="UP000051166"/>
    </source>
</evidence>
<keyword evidence="2" id="KW-1185">Reference proteome</keyword>
<dbReference type="EMBL" id="AZFQ01000039">
    <property type="protein sequence ID" value="KRL98494.1"/>
    <property type="molecule type" value="Genomic_DNA"/>
</dbReference>
<accession>A0A0R1UZA6</accession>